<feature type="region of interest" description="Disordered" evidence="1">
    <location>
        <begin position="228"/>
        <end position="255"/>
    </location>
</feature>
<feature type="compositionally biased region" description="Polar residues" evidence="1">
    <location>
        <begin position="443"/>
        <end position="457"/>
    </location>
</feature>
<evidence type="ECO:0000313" key="3">
    <source>
        <dbReference type="EMBL" id="CAA2632076.1"/>
    </source>
</evidence>
<dbReference type="SUPFAM" id="SSF46934">
    <property type="entry name" value="UBA-like"/>
    <property type="match status" value="1"/>
</dbReference>
<accession>A0A7I8JMB3</accession>
<dbReference type="InterPro" id="IPR009719">
    <property type="entry name" value="GIP1_N"/>
</dbReference>
<reference evidence="3 4" key="1">
    <citation type="submission" date="2019-12" db="EMBL/GenBank/DDBJ databases">
        <authorList>
            <person name="Scholz U."/>
            <person name="Mascher M."/>
            <person name="Fiebig A."/>
        </authorList>
    </citation>
    <scope>NUCLEOTIDE SEQUENCE</scope>
</reference>
<dbReference type="AlphaFoldDB" id="A0A7I8JMB3"/>
<dbReference type="EMBL" id="LR743602">
    <property type="protein sequence ID" value="CAA2632076.1"/>
    <property type="molecule type" value="Genomic_DNA"/>
</dbReference>
<dbReference type="InterPro" id="IPR009060">
    <property type="entry name" value="UBA-like_sf"/>
</dbReference>
<keyword evidence="4" id="KW-1185">Reference proteome</keyword>
<feature type="region of interest" description="Disordered" evidence="1">
    <location>
        <begin position="437"/>
        <end position="461"/>
    </location>
</feature>
<feature type="compositionally biased region" description="Basic and acidic residues" evidence="1">
    <location>
        <begin position="289"/>
        <end position="301"/>
    </location>
</feature>
<feature type="region of interest" description="Disordered" evidence="1">
    <location>
        <begin position="278"/>
        <end position="312"/>
    </location>
</feature>
<gene>
    <name evidence="3" type="ORF">SI7747_15017715</name>
</gene>
<proteinExistence type="predicted"/>
<protein>
    <recommendedName>
        <fullName evidence="2">GBF-interacting protein 1 N-terminal domain-containing protein</fullName>
    </recommendedName>
</protein>
<dbReference type="PANTHER" id="PTHR46445:SF3">
    <property type="entry name" value="RNA POLYMERASE II DEGRADATION FACTOR-LIKE PROTEIN (DUF1296)-RELATED"/>
    <property type="match status" value="1"/>
</dbReference>
<evidence type="ECO:0000313" key="4">
    <source>
        <dbReference type="Proteomes" id="UP001189122"/>
    </source>
</evidence>
<feature type="compositionally biased region" description="Polar residues" evidence="1">
    <location>
        <begin position="766"/>
        <end position="779"/>
    </location>
</feature>
<feature type="region of interest" description="Disordered" evidence="1">
    <location>
        <begin position="175"/>
        <end position="200"/>
    </location>
</feature>
<organism evidence="3">
    <name type="scientific">Spirodela intermedia</name>
    <name type="common">Intermediate duckweed</name>
    <dbReference type="NCBI Taxonomy" id="51605"/>
    <lineage>
        <taxon>Eukaryota</taxon>
        <taxon>Viridiplantae</taxon>
        <taxon>Streptophyta</taxon>
        <taxon>Embryophyta</taxon>
        <taxon>Tracheophyta</taxon>
        <taxon>Spermatophyta</taxon>
        <taxon>Magnoliopsida</taxon>
        <taxon>Liliopsida</taxon>
        <taxon>Araceae</taxon>
        <taxon>Lemnoideae</taxon>
        <taxon>Spirodela</taxon>
    </lineage>
</organism>
<dbReference type="EMBL" id="CACRZD030000015">
    <property type="protein sequence ID" value="CAA6671307.1"/>
    <property type="molecule type" value="Genomic_DNA"/>
</dbReference>
<dbReference type="Pfam" id="PF06972">
    <property type="entry name" value="GIP1_N"/>
    <property type="match status" value="1"/>
</dbReference>
<sequence length="808" mass="86451">MLQNIKEIVGGNFSDDEIYAMLKECNMDPSEAVHRLLNQGNYSGVRMGHPWWESLPATFFLRLLHAANYSKPMAKRETGINAIPTSSVSVPVLWANCDSVPLEAAGSSTLTPDNLSSQYSTGVQNAWTGMAGQRTLADIVKMGRPPGKVVRAPVAPTNSDSSHDVILPTSQHFGAKAPSSLVKPSESHRESSMPGDSNILFEQGDSVAQHLSHDEWLLVDQPKAGTGSSLLETRGTSGGFADPSTSSNLPVDGIDLHHGSQLDEIRVQGNIEGVILAEDSSRPITTSDRQPHLDNSRRDSGLDGGSTKDTSSFQSEIHNFEHNEVDVADEEVSAATSNLRRLTLEKEDASVTHAEDNPAVIIPNHLQVTNADCSYLSFGTFGSGINAAFSGPFASKAQNSNLDVPCETSESTPVDDSDARNSEYFSNEHLGVTLNENAEDRSSPNVESYEAPSSSQPDVVRSENTDAMDGLQYRLQSSIPGYTFSNTGNRLLLHHMPLCKEIHTCRALLLSQFLARQLAGVSRPTQEYDLPHSSLLATQSMPTKYSTAMSSISGPPSPCQRYSLKLRRPPPAFRPDRLFPSTCRQFPSTLQPTLPLGHFANMISYPPYLPPSYTYMPSAAAAASSRRSPAAPPTINLRGGAHAAGLKYTLPQYKNSTAVGNLPLSAAVPSGLAGFGGSPSMPGNLLLNPSGASVGSVAAYDDILNAQYKEQSQYAPPQQARGRAVSGLSGGAAYYNLHQGPNQHGGFRQSQQPSPYGGAAGYPNFYLSQGSATGQQEHLQSPGDARLSGSQGPAAPPAAAHQMWQHNY</sequence>
<feature type="region of interest" description="Disordered" evidence="1">
    <location>
        <begin position="399"/>
        <end position="421"/>
    </location>
</feature>
<dbReference type="Proteomes" id="UP001189122">
    <property type="component" value="Unassembled WGS sequence"/>
</dbReference>
<dbReference type="PANTHER" id="PTHR46445">
    <property type="entry name" value="RNA POLYMERASE II DEGRADATION FACTOR-LIKE PROTEIN (DUF1296)"/>
    <property type="match status" value="1"/>
</dbReference>
<evidence type="ECO:0000256" key="1">
    <source>
        <dbReference type="SAM" id="MobiDB-lite"/>
    </source>
</evidence>
<name>A0A7I8JMB3_SPIIN</name>
<feature type="domain" description="GBF-interacting protein 1 N-terminal" evidence="2">
    <location>
        <begin position="1"/>
        <end position="46"/>
    </location>
</feature>
<feature type="compositionally biased region" description="Polar residues" evidence="1">
    <location>
        <begin position="399"/>
        <end position="414"/>
    </location>
</feature>
<evidence type="ECO:0000259" key="2">
    <source>
        <dbReference type="Pfam" id="PF06972"/>
    </source>
</evidence>
<feature type="region of interest" description="Disordered" evidence="1">
    <location>
        <begin position="737"/>
        <end position="808"/>
    </location>
</feature>